<keyword evidence="3" id="KW-1185">Reference proteome</keyword>
<keyword evidence="1" id="KW-0472">Membrane</keyword>
<dbReference type="Proteomes" id="UP001597216">
    <property type="component" value="Unassembled WGS sequence"/>
</dbReference>
<comment type="caution">
    <text evidence="2">The sequence shown here is derived from an EMBL/GenBank/DDBJ whole genome shotgun (WGS) entry which is preliminary data.</text>
</comment>
<feature type="transmembrane region" description="Helical" evidence="1">
    <location>
        <begin position="268"/>
        <end position="285"/>
    </location>
</feature>
<evidence type="ECO:0000256" key="1">
    <source>
        <dbReference type="SAM" id="Phobius"/>
    </source>
</evidence>
<dbReference type="EMBL" id="JBHTLQ010000046">
    <property type="protein sequence ID" value="MFD1192172.1"/>
    <property type="molecule type" value="Genomic_DNA"/>
</dbReference>
<sequence length="297" mass="32335">MDFEYGTSVDEGEIETLLPSIRANPAMDAAMRASVGGALAYFHENPVLHRNVRDVGRLILCFVALYLDATGGLTHRRLRALSGQTGVISAGTATAVLFRMRAIGYVDREEGSGTGVQRRYVPTPEMVETFRRRLRIELGSATLVVDGLNGVLARLDEPEVFRTLVAVLGQEVIHAASNPRADLDPINKLSVRTAGILILWDIIQSAAQPGALFASEAEVEISVAALAKRYQVSRSHVLSILRDLSEAGYLERLSRDGLWLLKPQLREALLTFFAIIYLGVGRVVGRAKARLSEAAGD</sequence>
<dbReference type="RefSeq" id="WP_377354367.1">
    <property type="nucleotide sequence ID" value="NZ_JBHTLQ010000046.1"/>
</dbReference>
<evidence type="ECO:0000313" key="3">
    <source>
        <dbReference type="Proteomes" id="UP001597216"/>
    </source>
</evidence>
<keyword evidence="1" id="KW-0812">Transmembrane</keyword>
<proteinExistence type="predicted"/>
<dbReference type="Gene3D" id="1.10.10.10">
    <property type="entry name" value="Winged helix-like DNA-binding domain superfamily/Winged helix DNA-binding domain"/>
    <property type="match status" value="1"/>
</dbReference>
<dbReference type="InterPro" id="IPR036388">
    <property type="entry name" value="WH-like_DNA-bd_sf"/>
</dbReference>
<accession>A0ABW3T5H0</accession>
<reference evidence="3" key="1">
    <citation type="journal article" date="2019" name="Int. J. Syst. Evol. Microbiol.">
        <title>The Global Catalogue of Microorganisms (GCM) 10K type strain sequencing project: providing services to taxonomists for standard genome sequencing and annotation.</title>
        <authorList>
            <consortium name="The Broad Institute Genomics Platform"/>
            <consortium name="The Broad Institute Genome Sequencing Center for Infectious Disease"/>
            <person name="Wu L."/>
            <person name="Ma J."/>
        </authorList>
    </citation>
    <scope>NUCLEOTIDE SEQUENCE [LARGE SCALE GENOMIC DNA]</scope>
    <source>
        <strain evidence="3">CCUG 55074</strain>
    </source>
</reference>
<evidence type="ECO:0008006" key="4">
    <source>
        <dbReference type="Google" id="ProtNLM"/>
    </source>
</evidence>
<organism evidence="2 3">
    <name type="scientific">Phenylobacterium conjunctum</name>
    <dbReference type="NCBI Taxonomy" id="1298959"/>
    <lineage>
        <taxon>Bacteria</taxon>
        <taxon>Pseudomonadati</taxon>
        <taxon>Pseudomonadota</taxon>
        <taxon>Alphaproteobacteria</taxon>
        <taxon>Caulobacterales</taxon>
        <taxon>Caulobacteraceae</taxon>
        <taxon>Phenylobacterium</taxon>
    </lineage>
</organism>
<evidence type="ECO:0000313" key="2">
    <source>
        <dbReference type="EMBL" id="MFD1192172.1"/>
    </source>
</evidence>
<protein>
    <recommendedName>
        <fullName evidence="4">IclR helix-turn-helix domain-containing protein</fullName>
    </recommendedName>
</protein>
<name>A0ABW3T5H0_9CAUL</name>
<gene>
    <name evidence="2" type="ORF">ACFQ27_16410</name>
</gene>
<keyword evidence="1" id="KW-1133">Transmembrane helix</keyword>
<dbReference type="InterPro" id="IPR036390">
    <property type="entry name" value="WH_DNA-bd_sf"/>
</dbReference>
<dbReference type="SUPFAM" id="SSF46785">
    <property type="entry name" value="Winged helix' DNA-binding domain"/>
    <property type="match status" value="1"/>
</dbReference>